<evidence type="ECO:0000256" key="3">
    <source>
        <dbReference type="SAM" id="MobiDB-lite"/>
    </source>
</evidence>
<feature type="compositionally biased region" description="Low complexity" evidence="3">
    <location>
        <begin position="186"/>
        <end position="201"/>
    </location>
</feature>
<dbReference type="RefSeq" id="WP_345731537.1">
    <property type="nucleotide sequence ID" value="NZ_BAAAYN010000043.1"/>
</dbReference>
<reference evidence="5" key="1">
    <citation type="journal article" date="2019" name="Int. J. Syst. Evol. Microbiol.">
        <title>The Global Catalogue of Microorganisms (GCM) 10K type strain sequencing project: providing services to taxonomists for standard genome sequencing and annotation.</title>
        <authorList>
            <consortium name="The Broad Institute Genomics Platform"/>
            <consortium name="The Broad Institute Genome Sequencing Center for Infectious Disease"/>
            <person name="Wu L."/>
            <person name="Ma J."/>
        </authorList>
    </citation>
    <scope>NUCLEOTIDE SEQUENCE [LARGE SCALE GENOMIC DNA]</scope>
    <source>
        <strain evidence="5">JCM 9458</strain>
    </source>
</reference>
<dbReference type="InterPro" id="IPR012340">
    <property type="entry name" value="NA-bd_OB-fold"/>
</dbReference>
<dbReference type="SUPFAM" id="SSF50249">
    <property type="entry name" value="Nucleic acid-binding proteins"/>
    <property type="match status" value="1"/>
</dbReference>
<accession>A0ABP6T7G4</accession>
<keyword evidence="1 2" id="KW-0238">DNA-binding</keyword>
<evidence type="ECO:0000256" key="1">
    <source>
        <dbReference type="ARBA" id="ARBA00023125"/>
    </source>
</evidence>
<comment type="caution">
    <text evidence="4">The sequence shown here is derived from an EMBL/GenBank/DDBJ whole genome shotgun (WGS) entry which is preliminary data.</text>
</comment>
<evidence type="ECO:0008006" key="6">
    <source>
        <dbReference type="Google" id="ProtNLM"/>
    </source>
</evidence>
<name>A0ABP6T7G4_9ACTN</name>
<evidence type="ECO:0000313" key="4">
    <source>
        <dbReference type="EMBL" id="GAA3393495.1"/>
    </source>
</evidence>
<dbReference type="Proteomes" id="UP001501676">
    <property type="component" value="Unassembled WGS sequence"/>
</dbReference>
<organism evidence="4 5">
    <name type="scientific">Cryptosporangium minutisporangium</name>
    <dbReference type="NCBI Taxonomy" id="113569"/>
    <lineage>
        <taxon>Bacteria</taxon>
        <taxon>Bacillati</taxon>
        <taxon>Actinomycetota</taxon>
        <taxon>Actinomycetes</taxon>
        <taxon>Cryptosporangiales</taxon>
        <taxon>Cryptosporangiaceae</taxon>
        <taxon>Cryptosporangium</taxon>
    </lineage>
</organism>
<dbReference type="Gene3D" id="2.40.50.140">
    <property type="entry name" value="Nucleic acid-binding proteins"/>
    <property type="match status" value="1"/>
</dbReference>
<protein>
    <recommendedName>
        <fullName evidence="6">Single-stranded DNA-binding protein</fullName>
    </recommendedName>
</protein>
<sequence>MNETITTIVGNVVDTPGLRTLDSGVSVTSFRVASTARRFDRVTNRWVDGDSLYLKVTCWRALAENTAASVVKGDPVVVTGRLYTRLYEVAESRRAAYELEATAIGFDLNRGRAQFKRISPSRAATVDEVGPDGIPTGGAVEAHLDTGIAEGAPLDEESTDSVVTDLGDAENTSDPASSDGHEPLTAESMAGAAPDAASSGDRAADHATAEQESAAPDTEAATPRPSGRRRGATPVPA</sequence>
<dbReference type="CDD" id="cd04496">
    <property type="entry name" value="SSB_OBF"/>
    <property type="match status" value="1"/>
</dbReference>
<feature type="region of interest" description="Disordered" evidence="3">
    <location>
        <begin position="165"/>
        <end position="237"/>
    </location>
</feature>
<dbReference type="Pfam" id="PF00436">
    <property type="entry name" value="SSB"/>
    <property type="match status" value="1"/>
</dbReference>
<evidence type="ECO:0000313" key="5">
    <source>
        <dbReference type="Proteomes" id="UP001501676"/>
    </source>
</evidence>
<dbReference type="EMBL" id="BAAAYN010000043">
    <property type="protein sequence ID" value="GAA3393495.1"/>
    <property type="molecule type" value="Genomic_DNA"/>
</dbReference>
<keyword evidence="5" id="KW-1185">Reference proteome</keyword>
<evidence type="ECO:0000256" key="2">
    <source>
        <dbReference type="PROSITE-ProRule" id="PRU00252"/>
    </source>
</evidence>
<dbReference type="PROSITE" id="PS50935">
    <property type="entry name" value="SSB"/>
    <property type="match status" value="1"/>
</dbReference>
<proteinExistence type="predicted"/>
<dbReference type="InterPro" id="IPR000424">
    <property type="entry name" value="Primosome_PriB/ssb"/>
</dbReference>
<gene>
    <name evidence="4" type="ORF">GCM10020369_59240</name>
</gene>